<sequence>MESQSHQPKIRNGKHVSVPTRGIKDIGKARKMAGKTTSSSSASTPTSSAIVTSKTQNQQQEKVDDEVDTTSALEQSPTTTTQQDTTHNSYGSAMGSMGLMSGAYGGGMMGMMPGMYGMGGMGMYGGMMGGMMGSQWIFSLNQFLFGIQSVVFSLGQAVQIVGMNAQQIRSVYESIKGMVENALGQVHEWGKVSSWEDVAHGMLGSRKDDARRWILGDGENSPETNDNTEGGTEQTLTENEIIRRRRLAAFRWSLTLSVSYLLYKTLRRLVRTLILGNDTSRYSRDYGSHGYYGGRPRNQYSTMPGRTGGYYHDNMNGYGGSRLGYGGRTHYDPYSQDYGGSAGYY</sequence>
<evidence type="ECO:0000256" key="1">
    <source>
        <dbReference type="SAM" id="MobiDB-lite"/>
    </source>
</evidence>
<evidence type="ECO:0000256" key="2">
    <source>
        <dbReference type="SAM" id="Phobius"/>
    </source>
</evidence>
<feature type="region of interest" description="Disordered" evidence="1">
    <location>
        <begin position="1"/>
        <end position="92"/>
    </location>
</feature>
<comment type="caution">
    <text evidence="3">The sequence shown here is derived from an EMBL/GenBank/DDBJ whole genome shotgun (WGS) entry which is preliminary data.</text>
</comment>
<feature type="compositionally biased region" description="Low complexity" evidence="1">
    <location>
        <begin position="36"/>
        <end position="53"/>
    </location>
</feature>
<accession>A0ABD3P6Q8</accession>
<keyword evidence="2" id="KW-0812">Transmembrane</keyword>
<dbReference type="AlphaFoldDB" id="A0ABD3P6Q8"/>
<keyword evidence="2" id="KW-1133">Transmembrane helix</keyword>
<feature type="region of interest" description="Disordered" evidence="1">
    <location>
        <begin position="214"/>
        <end position="234"/>
    </location>
</feature>
<reference evidence="3 4" key="1">
    <citation type="journal article" date="2020" name="G3 (Bethesda)">
        <title>Improved Reference Genome for Cyclotella cryptica CCMP332, a Model for Cell Wall Morphogenesis, Salinity Adaptation, and Lipid Production in Diatoms (Bacillariophyta).</title>
        <authorList>
            <person name="Roberts W.R."/>
            <person name="Downey K.M."/>
            <person name="Ruck E.C."/>
            <person name="Traller J.C."/>
            <person name="Alverson A.J."/>
        </authorList>
    </citation>
    <scope>NUCLEOTIDE SEQUENCE [LARGE SCALE GENOMIC DNA]</scope>
    <source>
        <strain evidence="3 4">CCMP332</strain>
    </source>
</reference>
<evidence type="ECO:0000313" key="4">
    <source>
        <dbReference type="Proteomes" id="UP001516023"/>
    </source>
</evidence>
<evidence type="ECO:0008006" key="5">
    <source>
        <dbReference type="Google" id="ProtNLM"/>
    </source>
</evidence>
<feature type="compositionally biased region" description="Polar residues" evidence="1">
    <location>
        <begin position="221"/>
        <end position="234"/>
    </location>
</feature>
<feature type="transmembrane region" description="Helical" evidence="2">
    <location>
        <begin position="143"/>
        <end position="162"/>
    </location>
</feature>
<feature type="compositionally biased region" description="Low complexity" evidence="1">
    <location>
        <begin position="78"/>
        <end position="92"/>
    </location>
</feature>
<keyword evidence="2" id="KW-0472">Membrane</keyword>
<evidence type="ECO:0000313" key="3">
    <source>
        <dbReference type="EMBL" id="KAL3783658.1"/>
    </source>
</evidence>
<gene>
    <name evidence="3" type="ORF">HJC23_004833</name>
</gene>
<organism evidence="3 4">
    <name type="scientific">Cyclotella cryptica</name>
    <dbReference type="NCBI Taxonomy" id="29204"/>
    <lineage>
        <taxon>Eukaryota</taxon>
        <taxon>Sar</taxon>
        <taxon>Stramenopiles</taxon>
        <taxon>Ochrophyta</taxon>
        <taxon>Bacillariophyta</taxon>
        <taxon>Coscinodiscophyceae</taxon>
        <taxon>Thalassiosirophycidae</taxon>
        <taxon>Stephanodiscales</taxon>
        <taxon>Stephanodiscaceae</taxon>
        <taxon>Cyclotella</taxon>
    </lineage>
</organism>
<proteinExistence type="predicted"/>
<keyword evidence="4" id="KW-1185">Reference proteome</keyword>
<dbReference type="Proteomes" id="UP001516023">
    <property type="component" value="Unassembled WGS sequence"/>
</dbReference>
<dbReference type="EMBL" id="JABMIG020000254">
    <property type="protein sequence ID" value="KAL3783658.1"/>
    <property type="molecule type" value="Genomic_DNA"/>
</dbReference>
<protein>
    <recommendedName>
        <fullName evidence="5">Peroxin-13</fullName>
    </recommendedName>
</protein>
<name>A0ABD3P6Q8_9STRA</name>